<dbReference type="InterPro" id="IPR011990">
    <property type="entry name" value="TPR-like_helical_dom_sf"/>
</dbReference>
<feature type="compositionally biased region" description="Low complexity" evidence="4">
    <location>
        <begin position="94"/>
        <end position="104"/>
    </location>
</feature>
<dbReference type="Gene3D" id="1.25.40.10">
    <property type="entry name" value="Tetratricopeptide repeat domain"/>
    <property type="match status" value="1"/>
</dbReference>
<dbReference type="EMBL" id="CAXHTB010000013">
    <property type="protein sequence ID" value="CAL0317927.1"/>
    <property type="molecule type" value="Genomic_DNA"/>
</dbReference>
<dbReference type="InterPro" id="IPR019734">
    <property type="entry name" value="TPR_rpt"/>
</dbReference>
<dbReference type="SUPFAM" id="SSF48452">
    <property type="entry name" value="TPR-like"/>
    <property type="match status" value="1"/>
</dbReference>
<evidence type="ECO:0000256" key="2">
    <source>
        <dbReference type="ARBA" id="ARBA00022803"/>
    </source>
</evidence>
<feature type="compositionally biased region" description="Basic and acidic residues" evidence="4">
    <location>
        <begin position="116"/>
        <end position="127"/>
    </location>
</feature>
<dbReference type="GO" id="GO:0006620">
    <property type="term" value="P:post-translational protein targeting to endoplasmic reticulum membrane"/>
    <property type="evidence" value="ECO:0007669"/>
    <property type="project" value="TreeGrafter"/>
</dbReference>
<dbReference type="InterPro" id="IPR047150">
    <property type="entry name" value="SGT"/>
</dbReference>
<organism evidence="5 6">
    <name type="scientific">Lupinus luteus</name>
    <name type="common">European yellow lupine</name>
    <dbReference type="NCBI Taxonomy" id="3873"/>
    <lineage>
        <taxon>Eukaryota</taxon>
        <taxon>Viridiplantae</taxon>
        <taxon>Streptophyta</taxon>
        <taxon>Embryophyta</taxon>
        <taxon>Tracheophyta</taxon>
        <taxon>Spermatophyta</taxon>
        <taxon>Magnoliopsida</taxon>
        <taxon>eudicotyledons</taxon>
        <taxon>Gunneridae</taxon>
        <taxon>Pentapetalae</taxon>
        <taxon>rosids</taxon>
        <taxon>fabids</taxon>
        <taxon>Fabales</taxon>
        <taxon>Fabaceae</taxon>
        <taxon>Papilionoideae</taxon>
        <taxon>50 kb inversion clade</taxon>
        <taxon>genistoids sensu lato</taxon>
        <taxon>core genistoids</taxon>
        <taxon>Genisteae</taxon>
        <taxon>Lupinus</taxon>
    </lineage>
</organism>
<evidence type="ECO:0000256" key="4">
    <source>
        <dbReference type="SAM" id="MobiDB-lite"/>
    </source>
</evidence>
<dbReference type="PANTHER" id="PTHR45831">
    <property type="entry name" value="LD24721P"/>
    <property type="match status" value="1"/>
</dbReference>
<sequence length="382" mass="42346">MAHIATDSPLSRRIVRSFLHFLNSVEPGCGVDVEGIDVARECLAEAFKLNNREIGDHANPDSLIDLFKSLDANNQCQTIKPDIAPPQQPHSLDAAAAASSSSFSPQNPAQTQNHSEASKSPDEDSIRRRDTFAESKDELGVQFFAALEKIDYFRTNVDGIDDPFQLEKASCLLNDAVMDMEKSGCQEFSLKNLAESLKSLGNNAMQSKKYLDAIELYNCAIALYEKSAVYYCNRAAAYTQINRYTEAIQDCLKSIEIDPNYSKAYSRLGLAYYAQGNYQDAIDKGFDKALQLDPTNQSVKENIRVAQHKLIEQFARHTQSSRARGNAMPSSFTISGDDIPEIFSNMMNSHFLHHESEEGISYVSRSVIDLSAGGDDAPSRQP</sequence>
<dbReference type="GO" id="GO:0016020">
    <property type="term" value="C:membrane"/>
    <property type="evidence" value="ECO:0007669"/>
    <property type="project" value="TreeGrafter"/>
</dbReference>
<evidence type="ECO:0000256" key="3">
    <source>
        <dbReference type="PROSITE-ProRule" id="PRU00339"/>
    </source>
</evidence>
<proteinExistence type="predicted"/>
<dbReference type="GO" id="GO:0060090">
    <property type="term" value="F:molecular adaptor activity"/>
    <property type="evidence" value="ECO:0007669"/>
    <property type="project" value="TreeGrafter"/>
</dbReference>
<dbReference type="GO" id="GO:0072380">
    <property type="term" value="C:TRC complex"/>
    <property type="evidence" value="ECO:0007669"/>
    <property type="project" value="TreeGrafter"/>
</dbReference>
<keyword evidence="2 3" id="KW-0802">TPR repeat</keyword>
<protein>
    <recommendedName>
        <fullName evidence="7">SGTA homodimerisation domain-containing protein</fullName>
    </recommendedName>
</protein>
<feature type="compositionally biased region" description="Polar residues" evidence="4">
    <location>
        <begin position="105"/>
        <end position="115"/>
    </location>
</feature>
<dbReference type="Proteomes" id="UP001497480">
    <property type="component" value="Unassembled WGS sequence"/>
</dbReference>
<comment type="caution">
    <text evidence="5">The sequence shown here is derived from an EMBL/GenBank/DDBJ whole genome shotgun (WGS) entry which is preliminary data.</text>
</comment>
<dbReference type="AlphaFoldDB" id="A0AAV1X8L6"/>
<feature type="repeat" description="TPR" evidence="3">
    <location>
        <begin position="262"/>
        <end position="296"/>
    </location>
</feature>
<dbReference type="FunFam" id="1.25.40.10:FF:000330">
    <property type="entry name" value="Tetratricopeptide repeat (TPR)-like superfamily protein"/>
    <property type="match status" value="1"/>
</dbReference>
<dbReference type="Pfam" id="PF13414">
    <property type="entry name" value="TPR_11"/>
    <property type="match status" value="1"/>
</dbReference>
<dbReference type="SMART" id="SM00028">
    <property type="entry name" value="TPR"/>
    <property type="match status" value="3"/>
</dbReference>
<accession>A0AAV1X8L6</accession>
<evidence type="ECO:0000313" key="6">
    <source>
        <dbReference type="Proteomes" id="UP001497480"/>
    </source>
</evidence>
<evidence type="ECO:0000313" key="5">
    <source>
        <dbReference type="EMBL" id="CAL0317927.1"/>
    </source>
</evidence>
<feature type="region of interest" description="Disordered" evidence="4">
    <location>
        <begin position="78"/>
        <end position="127"/>
    </location>
</feature>
<dbReference type="PANTHER" id="PTHR45831:SF2">
    <property type="entry name" value="LD24721P"/>
    <property type="match status" value="1"/>
</dbReference>
<reference evidence="5 6" key="1">
    <citation type="submission" date="2024-03" db="EMBL/GenBank/DDBJ databases">
        <authorList>
            <person name="Martinez-Hernandez J."/>
        </authorList>
    </citation>
    <scope>NUCLEOTIDE SEQUENCE [LARGE SCALE GENOMIC DNA]</scope>
</reference>
<feature type="repeat" description="TPR" evidence="3">
    <location>
        <begin position="228"/>
        <end position="261"/>
    </location>
</feature>
<evidence type="ECO:0008006" key="7">
    <source>
        <dbReference type="Google" id="ProtNLM"/>
    </source>
</evidence>
<dbReference type="PROSITE" id="PS50005">
    <property type="entry name" value="TPR"/>
    <property type="match status" value="2"/>
</dbReference>
<dbReference type="Gene3D" id="1.20.5.420">
    <property type="entry name" value="Immunoglobulin FC, subunit C"/>
    <property type="match status" value="1"/>
</dbReference>
<keyword evidence="6" id="KW-1185">Reference proteome</keyword>
<gene>
    <name evidence="5" type="ORF">LLUT_LOCUS18987</name>
</gene>
<keyword evidence="1" id="KW-0677">Repeat</keyword>
<name>A0AAV1X8L6_LUPLU</name>
<evidence type="ECO:0000256" key="1">
    <source>
        <dbReference type="ARBA" id="ARBA00022737"/>
    </source>
</evidence>